<name>A0ABD1XWS3_9MARC</name>
<protein>
    <submittedName>
        <fullName evidence="2">Uncharacterized protein</fullName>
    </submittedName>
</protein>
<dbReference type="EMBL" id="JBHFFA010000007">
    <property type="protein sequence ID" value="KAL2613401.1"/>
    <property type="molecule type" value="Genomic_DNA"/>
</dbReference>
<reference evidence="2 3" key="1">
    <citation type="submission" date="2024-09" db="EMBL/GenBank/DDBJ databases">
        <title>Chromosome-scale assembly of Riccia fluitans.</title>
        <authorList>
            <person name="Paukszto L."/>
            <person name="Sawicki J."/>
            <person name="Karawczyk K."/>
            <person name="Piernik-Szablinska J."/>
            <person name="Szczecinska M."/>
            <person name="Mazdziarz M."/>
        </authorList>
    </citation>
    <scope>NUCLEOTIDE SEQUENCE [LARGE SCALE GENOMIC DNA]</scope>
    <source>
        <strain evidence="2">Rf_01</strain>
        <tissue evidence="2">Aerial parts of the thallus</tissue>
    </source>
</reference>
<evidence type="ECO:0000313" key="3">
    <source>
        <dbReference type="Proteomes" id="UP001605036"/>
    </source>
</evidence>
<sequence>MSLCSFEGAHLAHGQMGCAKMGKSEEWQRTHCAKLFQHNMKKRPEKINSAAESGFLALRRGLPTPNASKRRPGAERKEQT</sequence>
<feature type="region of interest" description="Disordered" evidence="1">
    <location>
        <begin position="51"/>
        <end position="80"/>
    </location>
</feature>
<keyword evidence="3" id="KW-1185">Reference proteome</keyword>
<comment type="caution">
    <text evidence="2">The sequence shown here is derived from an EMBL/GenBank/DDBJ whole genome shotgun (WGS) entry which is preliminary data.</text>
</comment>
<gene>
    <name evidence="2" type="ORF">R1flu_025093</name>
</gene>
<evidence type="ECO:0000313" key="2">
    <source>
        <dbReference type="EMBL" id="KAL2613401.1"/>
    </source>
</evidence>
<proteinExistence type="predicted"/>
<dbReference type="Proteomes" id="UP001605036">
    <property type="component" value="Unassembled WGS sequence"/>
</dbReference>
<organism evidence="2 3">
    <name type="scientific">Riccia fluitans</name>
    <dbReference type="NCBI Taxonomy" id="41844"/>
    <lineage>
        <taxon>Eukaryota</taxon>
        <taxon>Viridiplantae</taxon>
        <taxon>Streptophyta</taxon>
        <taxon>Embryophyta</taxon>
        <taxon>Marchantiophyta</taxon>
        <taxon>Marchantiopsida</taxon>
        <taxon>Marchantiidae</taxon>
        <taxon>Marchantiales</taxon>
        <taxon>Ricciaceae</taxon>
        <taxon>Riccia</taxon>
    </lineage>
</organism>
<evidence type="ECO:0000256" key="1">
    <source>
        <dbReference type="SAM" id="MobiDB-lite"/>
    </source>
</evidence>
<dbReference type="AlphaFoldDB" id="A0ABD1XWS3"/>
<accession>A0ABD1XWS3</accession>